<dbReference type="ExpressionAtlas" id="A0A0P0XRV3">
    <property type="expression patterns" value="baseline and differential"/>
</dbReference>
<accession>A0A0P0XRV3</accession>
<keyword evidence="1" id="KW-0732">Signal</keyword>
<gene>
    <name evidence="2" type="ordered locus">Os10g0159300</name>
    <name evidence="2" type="ORF">OSNPB_100159300</name>
</gene>
<evidence type="ECO:0000313" key="3">
    <source>
        <dbReference type="Proteomes" id="UP000059680"/>
    </source>
</evidence>
<dbReference type="AlphaFoldDB" id="A0A0P0XRV3"/>
<name>A0A0P0XRV3_ORYSJ</name>
<protein>
    <submittedName>
        <fullName evidence="2">Os10g0159300 protein</fullName>
    </submittedName>
</protein>
<dbReference type="InParanoid" id="A0A0P0XRV3"/>
<organism evidence="2 3">
    <name type="scientific">Oryza sativa subsp. japonica</name>
    <name type="common">Rice</name>
    <dbReference type="NCBI Taxonomy" id="39947"/>
    <lineage>
        <taxon>Eukaryota</taxon>
        <taxon>Viridiplantae</taxon>
        <taxon>Streptophyta</taxon>
        <taxon>Embryophyta</taxon>
        <taxon>Tracheophyta</taxon>
        <taxon>Spermatophyta</taxon>
        <taxon>Magnoliopsida</taxon>
        <taxon>Liliopsida</taxon>
        <taxon>Poales</taxon>
        <taxon>Poaceae</taxon>
        <taxon>BOP clade</taxon>
        <taxon>Oryzoideae</taxon>
        <taxon>Oryzeae</taxon>
        <taxon>Oryzinae</taxon>
        <taxon>Oryza</taxon>
        <taxon>Oryza sativa</taxon>
    </lineage>
</organism>
<evidence type="ECO:0000313" key="2">
    <source>
        <dbReference type="EMBL" id="BAT09968.1"/>
    </source>
</evidence>
<dbReference type="EMBL" id="AP014966">
    <property type="protein sequence ID" value="BAT09968.1"/>
    <property type="molecule type" value="Genomic_DNA"/>
</dbReference>
<reference evidence="3" key="1">
    <citation type="journal article" date="2005" name="Nature">
        <title>The map-based sequence of the rice genome.</title>
        <authorList>
            <consortium name="International rice genome sequencing project (IRGSP)"/>
            <person name="Matsumoto T."/>
            <person name="Wu J."/>
            <person name="Kanamori H."/>
            <person name="Katayose Y."/>
            <person name="Fujisawa M."/>
            <person name="Namiki N."/>
            <person name="Mizuno H."/>
            <person name="Yamamoto K."/>
            <person name="Antonio B.A."/>
            <person name="Baba T."/>
            <person name="Sakata K."/>
            <person name="Nagamura Y."/>
            <person name="Aoki H."/>
            <person name="Arikawa K."/>
            <person name="Arita K."/>
            <person name="Bito T."/>
            <person name="Chiden Y."/>
            <person name="Fujitsuka N."/>
            <person name="Fukunaka R."/>
            <person name="Hamada M."/>
            <person name="Harada C."/>
            <person name="Hayashi A."/>
            <person name="Hijishita S."/>
            <person name="Honda M."/>
            <person name="Hosokawa S."/>
            <person name="Ichikawa Y."/>
            <person name="Idonuma A."/>
            <person name="Iijima M."/>
            <person name="Ikeda M."/>
            <person name="Ikeno M."/>
            <person name="Ito K."/>
            <person name="Ito S."/>
            <person name="Ito T."/>
            <person name="Ito Y."/>
            <person name="Ito Y."/>
            <person name="Iwabuchi A."/>
            <person name="Kamiya K."/>
            <person name="Karasawa W."/>
            <person name="Kurita K."/>
            <person name="Katagiri S."/>
            <person name="Kikuta A."/>
            <person name="Kobayashi H."/>
            <person name="Kobayashi N."/>
            <person name="Machita K."/>
            <person name="Maehara T."/>
            <person name="Masukawa M."/>
            <person name="Mizubayashi T."/>
            <person name="Mukai Y."/>
            <person name="Nagasaki H."/>
            <person name="Nagata Y."/>
            <person name="Naito S."/>
            <person name="Nakashima M."/>
            <person name="Nakama Y."/>
            <person name="Nakamichi Y."/>
            <person name="Nakamura M."/>
            <person name="Meguro A."/>
            <person name="Negishi M."/>
            <person name="Ohta I."/>
            <person name="Ohta T."/>
            <person name="Okamoto M."/>
            <person name="Ono N."/>
            <person name="Saji S."/>
            <person name="Sakaguchi M."/>
            <person name="Sakai K."/>
            <person name="Shibata M."/>
            <person name="Shimokawa T."/>
            <person name="Song J."/>
            <person name="Takazaki Y."/>
            <person name="Terasawa K."/>
            <person name="Tsugane M."/>
            <person name="Tsuji K."/>
            <person name="Ueda S."/>
            <person name="Waki K."/>
            <person name="Yamagata H."/>
            <person name="Yamamoto M."/>
            <person name="Yamamoto S."/>
            <person name="Yamane H."/>
            <person name="Yoshiki S."/>
            <person name="Yoshihara R."/>
            <person name="Yukawa K."/>
            <person name="Zhong H."/>
            <person name="Yano M."/>
            <person name="Yuan Q."/>
            <person name="Ouyang S."/>
            <person name="Liu J."/>
            <person name="Jones K.M."/>
            <person name="Gansberger K."/>
            <person name="Moffat K."/>
            <person name="Hill J."/>
            <person name="Bera J."/>
            <person name="Fadrosh D."/>
            <person name="Jin S."/>
            <person name="Johri S."/>
            <person name="Kim M."/>
            <person name="Overton L."/>
            <person name="Reardon M."/>
            <person name="Tsitrin T."/>
            <person name="Vuong H."/>
            <person name="Weaver B."/>
            <person name="Ciecko A."/>
            <person name="Tallon L."/>
            <person name="Jackson J."/>
            <person name="Pai G."/>
            <person name="Aken S.V."/>
            <person name="Utterback T."/>
            <person name="Reidmuller S."/>
            <person name="Feldblyum T."/>
            <person name="Hsiao J."/>
            <person name="Zismann V."/>
            <person name="Iobst S."/>
            <person name="de Vazeille A.R."/>
            <person name="Buell C.R."/>
            <person name="Ying K."/>
            <person name="Li Y."/>
            <person name="Lu T."/>
            <person name="Huang Y."/>
            <person name="Zhao Q."/>
            <person name="Feng Q."/>
            <person name="Zhang L."/>
            <person name="Zhu J."/>
            <person name="Weng Q."/>
            <person name="Mu J."/>
            <person name="Lu Y."/>
            <person name="Fan D."/>
            <person name="Liu Y."/>
            <person name="Guan J."/>
            <person name="Zhang Y."/>
            <person name="Yu S."/>
            <person name="Liu X."/>
            <person name="Zhang Y."/>
            <person name="Hong G."/>
            <person name="Han B."/>
            <person name="Choisne N."/>
            <person name="Demange N."/>
            <person name="Orjeda G."/>
            <person name="Samain S."/>
            <person name="Cattolico L."/>
            <person name="Pelletier E."/>
            <person name="Couloux A."/>
            <person name="Segurens B."/>
            <person name="Wincker P."/>
            <person name="D'Hont A."/>
            <person name="Scarpelli C."/>
            <person name="Weissenbach J."/>
            <person name="Salanoubat M."/>
            <person name="Quetier F."/>
            <person name="Yu Y."/>
            <person name="Kim H.R."/>
            <person name="Rambo T."/>
            <person name="Currie J."/>
            <person name="Collura K."/>
            <person name="Luo M."/>
            <person name="Yang T."/>
            <person name="Ammiraju J.S.S."/>
            <person name="Engler F."/>
            <person name="Soderlund C."/>
            <person name="Wing R.A."/>
            <person name="Palmer L.E."/>
            <person name="de la Bastide M."/>
            <person name="Spiegel L."/>
            <person name="Nascimento L."/>
            <person name="Zutavern T."/>
            <person name="O'Shaughnessy A."/>
            <person name="Dike S."/>
            <person name="Dedhia N."/>
            <person name="Preston R."/>
            <person name="Balija V."/>
            <person name="McCombie W.R."/>
            <person name="Chow T."/>
            <person name="Chen H."/>
            <person name="Chung M."/>
            <person name="Chen C."/>
            <person name="Shaw J."/>
            <person name="Wu H."/>
            <person name="Hsiao K."/>
            <person name="Chao Y."/>
            <person name="Chu M."/>
            <person name="Cheng C."/>
            <person name="Hour A."/>
            <person name="Lee P."/>
            <person name="Lin S."/>
            <person name="Lin Y."/>
            <person name="Liou J."/>
            <person name="Liu S."/>
            <person name="Hsing Y."/>
            <person name="Raghuvanshi S."/>
            <person name="Mohanty A."/>
            <person name="Bharti A.K."/>
            <person name="Gaur A."/>
            <person name="Gupta V."/>
            <person name="Kumar D."/>
            <person name="Ravi V."/>
            <person name="Vij S."/>
            <person name="Kapur A."/>
            <person name="Khurana P."/>
            <person name="Khurana P."/>
            <person name="Khurana J.P."/>
            <person name="Tyagi A.K."/>
            <person name="Gaikwad K."/>
            <person name="Singh A."/>
            <person name="Dalal V."/>
            <person name="Srivastava S."/>
            <person name="Dixit A."/>
            <person name="Pal A.K."/>
            <person name="Ghazi I.A."/>
            <person name="Yadav M."/>
            <person name="Pandit A."/>
            <person name="Bhargava A."/>
            <person name="Sureshbabu K."/>
            <person name="Batra K."/>
            <person name="Sharma T.R."/>
            <person name="Mohapatra T."/>
            <person name="Singh N.K."/>
            <person name="Messing J."/>
            <person name="Nelson A.B."/>
            <person name="Fuks G."/>
            <person name="Kavchok S."/>
            <person name="Keizer G."/>
            <person name="Linton E."/>
            <person name="Llaca V."/>
            <person name="Song R."/>
            <person name="Tanyolac B."/>
            <person name="Young S."/>
            <person name="Ho-Il K."/>
            <person name="Hahn J.H."/>
            <person name="Sangsakoo G."/>
            <person name="Vanavichit A."/>
            <person name="de Mattos Luiz.A.T."/>
            <person name="Zimmer P.D."/>
            <person name="Malone G."/>
            <person name="Dellagostin O."/>
            <person name="de Oliveira A.C."/>
            <person name="Bevan M."/>
            <person name="Bancroft I."/>
            <person name="Minx P."/>
            <person name="Cordum H."/>
            <person name="Wilson R."/>
            <person name="Cheng Z."/>
            <person name="Jin W."/>
            <person name="Jiang J."/>
            <person name="Leong S.A."/>
            <person name="Iwama H."/>
            <person name="Gojobori T."/>
            <person name="Itoh T."/>
            <person name="Niimura Y."/>
            <person name="Fujii Y."/>
            <person name="Habara T."/>
            <person name="Sakai H."/>
            <person name="Sato Y."/>
            <person name="Wilson G."/>
            <person name="Kumar K."/>
            <person name="McCouch S."/>
            <person name="Juretic N."/>
            <person name="Hoen D."/>
            <person name="Wright S."/>
            <person name="Bruskiewich R."/>
            <person name="Bureau T."/>
            <person name="Miyao A."/>
            <person name="Hirochika H."/>
            <person name="Nishikawa T."/>
            <person name="Kadowaki K."/>
            <person name="Sugiura M."/>
            <person name="Burr B."/>
            <person name="Sasaki T."/>
        </authorList>
    </citation>
    <scope>NUCLEOTIDE SEQUENCE [LARGE SCALE GENOMIC DNA]</scope>
    <source>
        <strain evidence="3">cv. Nipponbare</strain>
    </source>
</reference>
<dbReference type="PaxDb" id="39947-A0A0P0XRV3"/>
<keyword evidence="3" id="KW-1185">Reference proteome</keyword>
<dbReference type="Gramene" id="Os10t0159300-01">
    <property type="protein sequence ID" value="Os10t0159300-01"/>
    <property type="gene ID" value="Os10g0159300"/>
</dbReference>
<feature type="chain" id="PRO_5006057233" evidence="1">
    <location>
        <begin position="22"/>
        <end position="43"/>
    </location>
</feature>
<dbReference type="Proteomes" id="UP000059680">
    <property type="component" value="Chromosome 10"/>
</dbReference>
<sequence length="43" mass="4634">MCGCLVASQAYVVFLGVTVTAVPPHESPEPLLEDEVNELHLLI</sequence>
<feature type="signal peptide" evidence="1">
    <location>
        <begin position="1"/>
        <end position="21"/>
    </location>
</feature>
<proteinExistence type="predicted"/>
<evidence type="ECO:0000256" key="1">
    <source>
        <dbReference type="SAM" id="SignalP"/>
    </source>
</evidence>
<reference evidence="2 3" key="3">
    <citation type="journal article" date="2013" name="Rice">
        <title>Improvement of the Oryza sativa Nipponbare reference genome using next generation sequence and optical map data.</title>
        <authorList>
            <person name="Kawahara Y."/>
            <person name="de la Bastide M."/>
            <person name="Hamilton J.P."/>
            <person name="Kanamori H."/>
            <person name="McCombie W.R."/>
            <person name="Ouyang S."/>
            <person name="Schwartz D.C."/>
            <person name="Tanaka T."/>
            <person name="Wu J."/>
            <person name="Zhou S."/>
            <person name="Childs K.L."/>
            <person name="Davidson R.M."/>
            <person name="Lin H."/>
            <person name="Quesada-Ocampo L."/>
            <person name="Vaillancourt B."/>
            <person name="Sakai H."/>
            <person name="Lee S.S."/>
            <person name="Kim J."/>
            <person name="Numa H."/>
            <person name="Itoh T."/>
            <person name="Buell C.R."/>
            <person name="Matsumoto T."/>
        </authorList>
    </citation>
    <scope>NUCLEOTIDE SEQUENCE [LARGE SCALE GENOMIC DNA]</scope>
    <source>
        <strain evidence="3">cv. Nipponbare</strain>
    </source>
</reference>
<reference evidence="2 3" key="2">
    <citation type="journal article" date="2013" name="Plant Cell Physiol.">
        <title>Rice Annotation Project Database (RAP-DB): an integrative and interactive database for rice genomics.</title>
        <authorList>
            <person name="Sakai H."/>
            <person name="Lee S.S."/>
            <person name="Tanaka T."/>
            <person name="Numa H."/>
            <person name="Kim J."/>
            <person name="Kawahara Y."/>
            <person name="Wakimoto H."/>
            <person name="Yang C.C."/>
            <person name="Iwamoto M."/>
            <person name="Abe T."/>
            <person name="Yamada Y."/>
            <person name="Muto A."/>
            <person name="Inokuchi H."/>
            <person name="Ikemura T."/>
            <person name="Matsumoto T."/>
            <person name="Sasaki T."/>
            <person name="Itoh T."/>
        </authorList>
    </citation>
    <scope>NUCLEOTIDE SEQUENCE [LARGE SCALE GENOMIC DNA]</scope>
    <source>
        <strain evidence="3">cv. Nipponbare</strain>
    </source>
</reference>